<dbReference type="SUPFAM" id="SSF55729">
    <property type="entry name" value="Acyl-CoA N-acyltransferases (Nat)"/>
    <property type="match status" value="1"/>
</dbReference>
<dbReference type="PANTHER" id="PTHR10615">
    <property type="entry name" value="HISTONE ACETYLTRANSFERASE"/>
    <property type="match status" value="1"/>
</dbReference>
<evidence type="ECO:0000256" key="8">
    <source>
        <dbReference type="ARBA" id="ARBA00022990"/>
    </source>
</evidence>
<keyword evidence="12" id="KW-0012">Acyltransferase</keyword>
<dbReference type="InterPro" id="IPR050603">
    <property type="entry name" value="MYST_HAT"/>
</dbReference>
<keyword evidence="16" id="KW-1185">Reference proteome</keyword>
<dbReference type="PROSITE" id="PS51726">
    <property type="entry name" value="MYST_HAT"/>
    <property type="match status" value="1"/>
</dbReference>
<gene>
    <name evidence="15" type="ORF">C6P45_001797</name>
</gene>
<keyword evidence="4" id="KW-0808">Transferase</keyword>
<evidence type="ECO:0000313" key="16">
    <source>
        <dbReference type="Proteomes" id="UP000750334"/>
    </source>
</evidence>
<proteinExistence type="inferred from homology"/>
<evidence type="ECO:0000313" key="15">
    <source>
        <dbReference type="EMBL" id="KAG0670788.1"/>
    </source>
</evidence>
<dbReference type="Proteomes" id="UP000750334">
    <property type="component" value="Unassembled WGS sequence"/>
</dbReference>
<feature type="domain" description="MYST-type HAT" evidence="14">
    <location>
        <begin position="77"/>
        <end position="368"/>
    </location>
</feature>
<dbReference type="EC" id="2.3.1.48" evidence="3"/>
<dbReference type="GO" id="GO:0046972">
    <property type="term" value="F:histone H4K16 acetyltransferase activity"/>
    <property type="evidence" value="ECO:0007669"/>
    <property type="project" value="TreeGrafter"/>
</dbReference>
<keyword evidence="8" id="KW-0007">Acetylation</keyword>
<reference evidence="15 16" key="1">
    <citation type="submission" date="2020-11" db="EMBL/GenBank/DDBJ databases">
        <title>Kefir isolates.</title>
        <authorList>
            <person name="Marcisauskas S."/>
            <person name="Kim Y."/>
            <person name="Blasche S."/>
        </authorList>
    </citation>
    <scope>NUCLEOTIDE SEQUENCE [LARGE SCALE GENOMIC DNA]</scope>
    <source>
        <strain evidence="15 16">OG2</strain>
    </source>
</reference>
<dbReference type="InterPro" id="IPR016181">
    <property type="entry name" value="Acyl_CoA_acyltransferase"/>
</dbReference>
<evidence type="ECO:0000256" key="4">
    <source>
        <dbReference type="ARBA" id="ARBA00022679"/>
    </source>
</evidence>
<evidence type="ECO:0000256" key="13">
    <source>
        <dbReference type="PIRSR" id="PIRSR602717-51"/>
    </source>
</evidence>
<evidence type="ECO:0000256" key="2">
    <source>
        <dbReference type="ARBA" id="ARBA00010107"/>
    </source>
</evidence>
<keyword evidence="11" id="KW-0539">Nucleus</keyword>
<evidence type="ECO:0000256" key="7">
    <source>
        <dbReference type="ARBA" id="ARBA00022833"/>
    </source>
</evidence>
<comment type="similarity">
    <text evidence="2">Belongs to the MYST (SAS/MOZ) family.</text>
</comment>
<dbReference type="Gene3D" id="3.40.630.30">
    <property type="match status" value="1"/>
</dbReference>
<evidence type="ECO:0000256" key="6">
    <source>
        <dbReference type="ARBA" id="ARBA00022771"/>
    </source>
</evidence>
<dbReference type="PANTHER" id="PTHR10615:SF219">
    <property type="entry name" value="HISTONE ACETYLTRANSFERASE KAT5"/>
    <property type="match status" value="1"/>
</dbReference>
<keyword evidence="9" id="KW-0805">Transcription regulation</keyword>
<organism evidence="15 16">
    <name type="scientific">Maudiozyma exigua</name>
    <name type="common">Yeast</name>
    <name type="synonym">Kazachstania exigua</name>
    <dbReference type="NCBI Taxonomy" id="34358"/>
    <lineage>
        <taxon>Eukaryota</taxon>
        <taxon>Fungi</taxon>
        <taxon>Dikarya</taxon>
        <taxon>Ascomycota</taxon>
        <taxon>Saccharomycotina</taxon>
        <taxon>Saccharomycetes</taxon>
        <taxon>Saccharomycetales</taxon>
        <taxon>Saccharomycetaceae</taxon>
        <taxon>Maudiozyma</taxon>
    </lineage>
</organism>
<dbReference type="GO" id="GO:0035267">
    <property type="term" value="C:NuA4 histone acetyltransferase complex"/>
    <property type="evidence" value="ECO:0007669"/>
    <property type="project" value="TreeGrafter"/>
</dbReference>
<evidence type="ECO:0000256" key="10">
    <source>
        <dbReference type="ARBA" id="ARBA00023163"/>
    </source>
</evidence>
<sequence length="395" mass="45703">MNSAPLKLNTMDTDLVINDISGTAVRKKRKTSSITKQMPHKRSIRNVAKRGRLKGVKKAKKKPSIKNTDDDQLYGILEKPNINYVQFGIDKKFHTWYGTNVYFENGTKELGIRIDNSVSTNEIGKKTIQPVFKDKENNNQTSENMWLDTLRICEYCFKYTDQPDRLKQHAEVCPYKDHLPGKIKYKSPQYTIRRVKGSKHKLFCQCLCLFTKLFLDNKSMYFKVDNYEFYMLYETGGNKPMGFFSKDLLSYQQNNLACILVFPPYQRRQLGTLLIEFSYCVSKRQNLITGPELPLSPFGLICYLFYWSNLIAYELLDGQLSERATVSLNELSQATGIRVEDVTTTLTHLGCLDSNNNICIGTIREWSRKQKAAKKKMIDSNGQIMLDHEYLLIDD</sequence>
<keyword evidence="5" id="KW-0479">Metal-binding</keyword>
<name>A0A9P7BAX4_MAUEX</name>
<keyword evidence="6" id="KW-0863">Zinc-finger</keyword>
<dbReference type="InterPro" id="IPR002717">
    <property type="entry name" value="HAT_MYST-type"/>
</dbReference>
<evidence type="ECO:0000256" key="12">
    <source>
        <dbReference type="ARBA" id="ARBA00023315"/>
    </source>
</evidence>
<comment type="caution">
    <text evidence="15">The sequence shown here is derived from an EMBL/GenBank/DDBJ whole genome shotgun (WGS) entry which is preliminary data.</text>
</comment>
<evidence type="ECO:0000256" key="3">
    <source>
        <dbReference type="ARBA" id="ARBA00013184"/>
    </source>
</evidence>
<dbReference type="FunFam" id="3.40.630.30:FF:000067">
    <property type="entry name" value="Histone acetyltransferase"/>
    <property type="match status" value="1"/>
</dbReference>
<dbReference type="InterPro" id="IPR036388">
    <property type="entry name" value="WH-like_DNA-bd_sf"/>
</dbReference>
<feature type="active site" description="Proton donor/acceptor" evidence="13">
    <location>
        <position position="292"/>
    </location>
</feature>
<dbReference type="Gene3D" id="3.30.60.60">
    <property type="entry name" value="N-acetyl transferase-like"/>
    <property type="match status" value="1"/>
</dbReference>
<keyword evidence="7" id="KW-0862">Zinc</keyword>
<evidence type="ECO:0000259" key="14">
    <source>
        <dbReference type="PROSITE" id="PS51726"/>
    </source>
</evidence>
<dbReference type="OrthoDB" id="787137at2759"/>
<protein>
    <recommendedName>
        <fullName evidence="3">histone acetyltransferase</fullName>
        <ecNumber evidence="3">2.3.1.48</ecNumber>
    </recommendedName>
</protein>
<dbReference type="AlphaFoldDB" id="A0A9P7BAX4"/>
<evidence type="ECO:0000256" key="11">
    <source>
        <dbReference type="ARBA" id="ARBA00023242"/>
    </source>
</evidence>
<keyword evidence="10" id="KW-0804">Transcription</keyword>
<dbReference type="Pfam" id="PF01853">
    <property type="entry name" value="MOZ_SAS"/>
    <property type="match status" value="1"/>
</dbReference>
<evidence type="ECO:0000256" key="1">
    <source>
        <dbReference type="ARBA" id="ARBA00004123"/>
    </source>
</evidence>
<dbReference type="GO" id="GO:0008270">
    <property type="term" value="F:zinc ion binding"/>
    <property type="evidence" value="ECO:0007669"/>
    <property type="project" value="UniProtKB-KW"/>
</dbReference>
<dbReference type="EMBL" id="PUHR01000019">
    <property type="protein sequence ID" value="KAG0670788.1"/>
    <property type="molecule type" value="Genomic_DNA"/>
</dbReference>
<evidence type="ECO:0000256" key="9">
    <source>
        <dbReference type="ARBA" id="ARBA00023015"/>
    </source>
</evidence>
<dbReference type="GO" id="GO:0005634">
    <property type="term" value="C:nucleus"/>
    <property type="evidence" value="ECO:0007669"/>
    <property type="project" value="UniProtKB-SubCell"/>
</dbReference>
<evidence type="ECO:0000256" key="5">
    <source>
        <dbReference type="ARBA" id="ARBA00022723"/>
    </source>
</evidence>
<dbReference type="Gene3D" id="1.10.10.10">
    <property type="entry name" value="Winged helix-like DNA-binding domain superfamily/Winged helix DNA-binding domain"/>
    <property type="match status" value="1"/>
</dbReference>
<accession>A0A9P7BAX4</accession>
<comment type="subcellular location">
    <subcellularLocation>
        <location evidence="1">Nucleus</location>
    </subcellularLocation>
</comment>
<dbReference type="GO" id="GO:0006355">
    <property type="term" value="P:regulation of DNA-templated transcription"/>
    <property type="evidence" value="ECO:0007669"/>
    <property type="project" value="InterPro"/>
</dbReference>